<protein>
    <recommendedName>
        <fullName evidence="3">DUF2188 domain-containing protein</fullName>
    </recommendedName>
</protein>
<name>A0ABR7RZ81_AQUAC</name>
<gene>
    <name evidence="1" type="ORF">A9179_04540</name>
</gene>
<sequence>MKILVRPINTPQGERWQVCLDRHSVSFHTEREARDFVATLESRLQAPHRLPETSLRAAV</sequence>
<dbReference type="Proteomes" id="UP000744555">
    <property type="component" value="Unassembled WGS sequence"/>
</dbReference>
<evidence type="ECO:0008006" key="3">
    <source>
        <dbReference type="Google" id="ProtNLM"/>
    </source>
</evidence>
<comment type="caution">
    <text evidence="1">The sequence shown here is derived from an EMBL/GenBank/DDBJ whole genome shotgun (WGS) entry which is preliminary data.</text>
</comment>
<proteinExistence type="predicted"/>
<keyword evidence="2" id="KW-1185">Reference proteome</keyword>
<evidence type="ECO:0000313" key="2">
    <source>
        <dbReference type="Proteomes" id="UP000744555"/>
    </source>
</evidence>
<reference evidence="1 2" key="1">
    <citation type="submission" date="2016-06" db="EMBL/GenBank/DDBJ databases">
        <authorList>
            <person name="Ramos C."/>
            <person name="Pintado A."/>
            <person name="Crespo-Gomez J.I."/>
        </authorList>
    </citation>
    <scope>NUCLEOTIDE SEQUENCE [LARGE SCALE GENOMIC DNA]</scope>
    <source>
        <strain evidence="1 2">AVO110</strain>
    </source>
</reference>
<dbReference type="RefSeq" id="WP_187804672.1">
    <property type="nucleotide sequence ID" value="NZ_LZEU01000001.1"/>
</dbReference>
<accession>A0ABR7RZ81</accession>
<organism evidence="1 2">
    <name type="scientific">Aquipseudomonas alcaligenes</name>
    <name type="common">Pseudomonas alcaligenes</name>
    <dbReference type="NCBI Taxonomy" id="43263"/>
    <lineage>
        <taxon>Bacteria</taxon>
        <taxon>Pseudomonadati</taxon>
        <taxon>Pseudomonadota</taxon>
        <taxon>Gammaproteobacteria</taxon>
        <taxon>Pseudomonadales</taxon>
        <taxon>Pseudomonadaceae</taxon>
        <taxon>Aquipseudomonas</taxon>
    </lineage>
</organism>
<evidence type="ECO:0000313" key="1">
    <source>
        <dbReference type="EMBL" id="MBC9249543.1"/>
    </source>
</evidence>
<dbReference type="EMBL" id="LZEU01000001">
    <property type="protein sequence ID" value="MBC9249543.1"/>
    <property type="molecule type" value="Genomic_DNA"/>
</dbReference>